<organism evidence="1 2">
    <name type="scientific">Thlaspi arvense</name>
    <name type="common">Field penny-cress</name>
    <dbReference type="NCBI Taxonomy" id="13288"/>
    <lineage>
        <taxon>Eukaryota</taxon>
        <taxon>Viridiplantae</taxon>
        <taxon>Streptophyta</taxon>
        <taxon>Embryophyta</taxon>
        <taxon>Tracheophyta</taxon>
        <taxon>Spermatophyta</taxon>
        <taxon>Magnoliopsida</taxon>
        <taxon>eudicotyledons</taxon>
        <taxon>Gunneridae</taxon>
        <taxon>Pentapetalae</taxon>
        <taxon>rosids</taxon>
        <taxon>malvids</taxon>
        <taxon>Brassicales</taxon>
        <taxon>Brassicaceae</taxon>
        <taxon>Thlaspideae</taxon>
        <taxon>Thlaspi</taxon>
    </lineage>
</organism>
<dbReference type="Proteomes" id="UP000836841">
    <property type="component" value="Chromosome 5"/>
</dbReference>
<dbReference type="InterPro" id="IPR012677">
    <property type="entry name" value="Nucleotide-bd_a/b_plait_sf"/>
</dbReference>
<keyword evidence="2" id="KW-1185">Reference proteome</keyword>
<dbReference type="EMBL" id="OU466861">
    <property type="protein sequence ID" value="CAH2067031.1"/>
    <property type="molecule type" value="Genomic_DNA"/>
</dbReference>
<dbReference type="GO" id="GO:0003676">
    <property type="term" value="F:nucleic acid binding"/>
    <property type="evidence" value="ECO:0007669"/>
    <property type="project" value="InterPro"/>
</dbReference>
<evidence type="ECO:0008006" key="3">
    <source>
        <dbReference type="Google" id="ProtNLM"/>
    </source>
</evidence>
<reference evidence="1 2" key="1">
    <citation type="submission" date="2022-03" db="EMBL/GenBank/DDBJ databases">
        <authorList>
            <person name="Nunn A."/>
            <person name="Chopra R."/>
            <person name="Nunn A."/>
            <person name="Contreras Garrido A."/>
        </authorList>
    </citation>
    <scope>NUCLEOTIDE SEQUENCE [LARGE SCALE GENOMIC DNA]</scope>
</reference>
<evidence type="ECO:0000313" key="1">
    <source>
        <dbReference type="EMBL" id="CAH2067031.1"/>
    </source>
</evidence>
<sequence length="230" mass="25308">MDEHAINEQKLLKLKVTDASRYAFLYITGEGAEEKALKLSGSDVGGWTVIVITDRITEPSARRAPNSKYTTNFLETRALIKVTGYDASLPADDIKTALSKHFSSCGEIEKVTIGGHPSSCRAIVYITGEGAQEKALALSGSDMGGCKLVAKPAMVPVKNRKRIHHGAPHLAHLFKEAQMYWGAQMAKTMKNTEEAKMLWVNEMGMGSDIPPEVMMLWDAEMSRRDLLPKN</sequence>
<accession>A0AAU9SKP3</accession>
<dbReference type="InterPro" id="IPR035979">
    <property type="entry name" value="RBD_domain_sf"/>
</dbReference>
<protein>
    <recommendedName>
        <fullName evidence="3">RRM domain-containing protein</fullName>
    </recommendedName>
</protein>
<evidence type="ECO:0000313" key="2">
    <source>
        <dbReference type="Proteomes" id="UP000836841"/>
    </source>
</evidence>
<dbReference type="AlphaFoldDB" id="A0AAU9SKP3"/>
<dbReference type="SUPFAM" id="SSF54928">
    <property type="entry name" value="RNA-binding domain, RBD"/>
    <property type="match status" value="1"/>
</dbReference>
<name>A0AAU9SKP3_THLAR</name>
<dbReference type="Gene3D" id="3.30.70.330">
    <property type="match status" value="1"/>
</dbReference>
<proteinExistence type="predicted"/>
<gene>
    <name evidence="1" type="ORF">TAV2_LOCUS17282</name>
</gene>